<name>A0AAV9PB03_9PEZI</name>
<organism evidence="1 2">
    <name type="scientific">Saxophila tyrrhenica</name>
    <dbReference type="NCBI Taxonomy" id="1690608"/>
    <lineage>
        <taxon>Eukaryota</taxon>
        <taxon>Fungi</taxon>
        <taxon>Dikarya</taxon>
        <taxon>Ascomycota</taxon>
        <taxon>Pezizomycotina</taxon>
        <taxon>Dothideomycetes</taxon>
        <taxon>Dothideomycetidae</taxon>
        <taxon>Mycosphaerellales</taxon>
        <taxon>Extremaceae</taxon>
        <taxon>Saxophila</taxon>
    </lineage>
</organism>
<dbReference type="Proteomes" id="UP001337655">
    <property type="component" value="Unassembled WGS sequence"/>
</dbReference>
<dbReference type="RefSeq" id="XP_064658912.1">
    <property type="nucleotide sequence ID" value="XM_064802787.1"/>
</dbReference>
<dbReference type="AlphaFoldDB" id="A0AAV9PB03"/>
<comment type="caution">
    <text evidence="1">The sequence shown here is derived from an EMBL/GenBank/DDBJ whole genome shotgun (WGS) entry which is preliminary data.</text>
</comment>
<keyword evidence="2" id="KW-1185">Reference proteome</keyword>
<dbReference type="EMBL" id="JAVRRT010000008">
    <property type="protein sequence ID" value="KAK5169566.1"/>
    <property type="molecule type" value="Genomic_DNA"/>
</dbReference>
<proteinExistence type="predicted"/>
<protein>
    <submittedName>
        <fullName evidence="1">Uncharacterized protein</fullName>
    </submittedName>
</protein>
<gene>
    <name evidence="1" type="ORF">LTR77_005542</name>
</gene>
<sequence>MSNNTNWSSPRTLPPILNWPDYTNERDQLIKRCAAWRRRHMVITGAIVSRTPVRRFTEGRSLGGRRQLLVQADALATELSRRCGLRYAVLMASVVRDCLALKSAEREGMLAIWRHPPDEPERNRRRLMEAQLILALCLLISDLCHPHELNIPEGVQQAEHLMDRIEQSPNVRGHRDSLSVDGVRIESAALTTFATFRKQISGLEGDFNHVNANKTAIR</sequence>
<dbReference type="GeneID" id="89926883"/>
<evidence type="ECO:0000313" key="2">
    <source>
        <dbReference type="Proteomes" id="UP001337655"/>
    </source>
</evidence>
<reference evidence="1 2" key="1">
    <citation type="submission" date="2023-08" db="EMBL/GenBank/DDBJ databases">
        <title>Black Yeasts Isolated from many extreme environments.</title>
        <authorList>
            <person name="Coleine C."/>
            <person name="Stajich J.E."/>
            <person name="Selbmann L."/>
        </authorList>
    </citation>
    <scope>NUCLEOTIDE SEQUENCE [LARGE SCALE GENOMIC DNA]</scope>
    <source>
        <strain evidence="1 2">CCFEE 5935</strain>
    </source>
</reference>
<evidence type="ECO:0000313" key="1">
    <source>
        <dbReference type="EMBL" id="KAK5169566.1"/>
    </source>
</evidence>
<accession>A0AAV9PB03</accession>